<sequence>MKQIIFVCTGNIFRSMIAEFALRATPGHQLMASSAGTIARPQDMHPDLMAMLAERGMDCSMHQQTKLDAQVVDSADWLVAMGLDHQDYIRSQFGRHAPLFNALAYRVEEPVLDLHEALPDWQERPQAVRDYVRAVITHIWEGMPSLVHRVQTRFSDHRVVC</sequence>
<feature type="domain" description="Phosphotyrosine protein phosphatase I" evidence="1">
    <location>
        <begin position="2"/>
        <end position="149"/>
    </location>
</feature>
<evidence type="ECO:0000259" key="1">
    <source>
        <dbReference type="SMART" id="SM00226"/>
    </source>
</evidence>
<evidence type="ECO:0000313" key="2">
    <source>
        <dbReference type="EMBL" id="ETW92148.1"/>
    </source>
</evidence>
<name>W4L233_ENTF1</name>
<feature type="non-terminal residue" evidence="2">
    <location>
        <position position="161"/>
    </location>
</feature>
<dbReference type="InterPro" id="IPR023485">
    <property type="entry name" value="Ptyr_pPase"/>
</dbReference>
<dbReference type="SMART" id="SM00226">
    <property type="entry name" value="LMWPc"/>
    <property type="match status" value="1"/>
</dbReference>
<evidence type="ECO:0000313" key="3">
    <source>
        <dbReference type="Proteomes" id="UP000019141"/>
    </source>
</evidence>
<dbReference type="Proteomes" id="UP000019141">
    <property type="component" value="Unassembled WGS sequence"/>
</dbReference>
<gene>
    <name evidence="2" type="ORF">ETSY1_44925</name>
</gene>
<dbReference type="HOGENOM" id="CLU_1700999_0_0_7"/>
<dbReference type="InterPro" id="IPR036196">
    <property type="entry name" value="Ptyr_pPase_sf"/>
</dbReference>
<reference evidence="2 3" key="1">
    <citation type="journal article" date="2014" name="Nature">
        <title>An environmental bacterial taxon with a large and distinct metabolic repertoire.</title>
        <authorList>
            <person name="Wilson M.C."/>
            <person name="Mori T."/>
            <person name="Ruckert C."/>
            <person name="Uria A.R."/>
            <person name="Helf M.J."/>
            <person name="Takada K."/>
            <person name="Gernert C."/>
            <person name="Steffens U.A."/>
            <person name="Heycke N."/>
            <person name="Schmitt S."/>
            <person name="Rinke C."/>
            <person name="Helfrich E.J."/>
            <person name="Brachmann A.O."/>
            <person name="Gurgui C."/>
            <person name="Wakimoto T."/>
            <person name="Kracht M."/>
            <person name="Crusemann M."/>
            <person name="Hentschel U."/>
            <person name="Abe I."/>
            <person name="Matsunaga S."/>
            <person name="Kalinowski J."/>
            <person name="Takeyama H."/>
            <person name="Piel J."/>
        </authorList>
    </citation>
    <scope>NUCLEOTIDE SEQUENCE [LARGE SCALE GENOMIC DNA]</scope>
    <source>
        <strain evidence="3">TSY1</strain>
    </source>
</reference>
<dbReference type="SUPFAM" id="SSF52788">
    <property type="entry name" value="Phosphotyrosine protein phosphatases I"/>
    <property type="match status" value="1"/>
</dbReference>
<organism evidence="2 3">
    <name type="scientific">Entotheonella factor</name>
    <dbReference type="NCBI Taxonomy" id="1429438"/>
    <lineage>
        <taxon>Bacteria</taxon>
        <taxon>Pseudomonadati</taxon>
        <taxon>Nitrospinota/Tectimicrobiota group</taxon>
        <taxon>Candidatus Tectimicrobiota</taxon>
        <taxon>Candidatus Entotheonellia</taxon>
        <taxon>Candidatus Entotheonellales</taxon>
        <taxon>Candidatus Entotheonellaceae</taxon>
        <taxon>Candidatus Entotheonella</taxon>
    </lineage>
</organism>
<protein>
    <recommendedName>
        <fullName evidence="1">Phosphotyrosine protein phosphatase I domain-containing protein</fullName>
    </recommendedName>
</protein>
<accession>W4L233</accession>
<dbReference type="AlphaFoldDB" id="W4L233"/>
<proteinExistence type="predicted"/>
<comment type="caution">
    <text evidence="2">The sequence shown here is derived from an EMBL/GenBank/DDBJ whole genome shotgun (WGS) entry which is preliminary data.</text>
</comment>
<dbReference type="Gene3D" id="3.40.50.2300">
    <property type="match status" value="1"/>
</dbReference>
<keyword evidence="3" id="KW-1185">Reference proteome</keyword>
<dbReference type="Pfam" id="PF01451">
    <property type="entry name" value="LMWPc"/>
    <property type="match status" value="1"/>
</dbReference>
<dbReference type="EMBL" id="AZHW01001630">
    <property type="protein sequence ID" value="ETW92148.1"/>
    <property type="molecule type" value="Genomic_DNA"/>
</dbReference>